<dbReference type="EMBL" id="JAVREJ010000018">
    <property type="protein sequence ID" value="MDT0352439.1"/>
    <property type="molecule type" value="Genomic_DNA"/>
</dbReference>
<name>A0ABU2NGS3_9PSEU</name>
<reference evidence="2" key="1">
    <citation type="submission" date="2023-07" db="EMBL/GenBank/DDBJ databases">
        <title>30 novel species of actinomycetes from the DSMZ collection.</title>
        <authorList>
            <person name="Nouioui I."/>
        </authorList>
    </citation>
    <scope>NUCLEOTIDE SEQUENCE [LARGE SCALE GENOMIC DNA]</scope>
    <source>
        <strain evidence="2">DSM 45834</strain>
    </source>
</reference>
<sequence length="42" mass="4201">MTALPVKKILAGVAPDAAVSRDAVLDPDALAPLVDLACAATR</sequence>
<accession>A0ABU2NGS3</accession>
<evidence type="ECO:0000313" key="1">
    <source>
        <dbReference type="EMBL" id="MDT0352439.1"/>
    </source>
</evidence>
<gene>
    <name evidence="1" type="ORF">RM445_23200</name>
</gene>
<comment type="caution">
    <text evidence="1">The sequence shown here is derived from an EMBL/GenBank/DDBJ whole genome shotgun (WGS) entry which is preliminary data.</text>
</comment>
<keyword evidence="2" id="KW-1185">Reference proteome</keyword>
<proteinExistence type="predicted"/>
<organism evidence="1 2">
    <name type="scientific">Pseudonocardia charpentierae</name>
    <dbReference type="NCBI Taxonomy" id="3075545"/>
    <lineage>
        <taxon>Bacteria</taxon>
        <taxon>Bacillati</taxon>
        <taxon>Actinomycetota</taxon>
        <taxon>Actinomycetes</taxon>
        <taxon>Pseudonocardiales</taxon>
        <taxon>Pseudonocardiaceae</taxon>
        <taxon>Pseudonocardia</taxon>
    </lineage>
</organism>
<dbReference type="Proteomes" id="UP001183202">
    <property type="component" value="Unassembled WGS sequence"/>
</dbReference>
<evidence type="ECO:0000313" key="2">
    <source>
        <dbReference type="Proteomes" id="UP001183202"/>
    </source>
</evidence>
<dbReference type="RefSeq" id="WP_311558976.1">
    <property type="nucleotide sequence ID" value="NZ_JAVREJ010000018.1"/>
</dbReference>
<protein>
    <submittedName>
        <fullName evidence="1">Uncharacterized protein</fullName>
    </submittedName>
</protein>